<keyword evidence="6" id="KW-1185">Reference proteome</keyword>
<evidence type="ECO:0000256" key="1">
    <source>
        <dbReference type="ARBA" id="ARBA00023125"/>
    </source>
</evidence>
<evidence type="ECO:0000259" key="3">
    <source>
        <dbReference type="Pfam" id="PF11774"/>
    </source>
</evidence>
<dbReference type="GO" id="GO:0016746">
    <property type="term" value="F:acyltransferase activity"/>
    <property type="evidence" value="ECO:0007669"/>
    <property type="project" value="InterPro"/>
</dbReference>
<dbReference type="Gene3D" id="4.10.320.10">
    <property type="entry name" value="E3-binding domain"/>
    <property type="match status" value="1"/>
</dbReference>
<accession>A0A229SR98</accession>
<dbReference type="RefSeq" id="WP_093952508.1">
    <property type="nucleotide sequence ID" value="NZ_NMUL01000047.1"/>
</dbReference>
<feature type="compositionally biased region" description="Basic residues" evidence="2">
    <location>
        <begin position="120"/>
        <end position="134"/>
    </location>
</feature>
<reference evidence="6" key="1">
    <citation type="submission" date="2017-07" db="EMBL/GenBank/DDBJ databases">
        <title>Comparative genome mining reveals phylogenetic distribution patterns of secondary metabolites in Amycolatopsis.</title>
        <authorList>
            <person name="Adamek M."/>
            <person name="Alanjary M."/>
            <person name="Sales-Ortells H."/>
            <person name="Goodfellow M."/>
            <person name="Bull A.T."/>
            <person name="Kalinowski J."/>
            <person name="Ziemert N."/>
        </authorList>
    </citation>
    <scope>NUCLEOTIDE SEQUENCE [LARGE SCALE GENOMIC DNA]</scope>
    <source>
        <strain evidence="6">H5</strain>
    </source>
</reference>
<evidence type="ECO:0000313" key="6">
    <source>
        <dbReference type="Proteomes" id="UP000215199"/>
    </source>
</evidence>
<feature type="domain" description="Lsr2 DNA-binding" evidence="4">
    <location>
        <begin position="74"/>
        <end position="110"/>
    </location>
</feature>
<dbReference type="GO" id="GO:0003677">
    <property type="term" value="F:DNA binding"/>
    <property type="evidence" value="ECO:0007669"/>
    <property type="project" value="UniProtKB-KW"/>
</dbReference>
<feature type="domain" description="Lsr2 dimerization" evidence="3">
    <location>
        <begin position="1"/>
        <end position="58"/>
    </location>
</feature>
<feature type="region of interest" description="Disordered" evidence="2">
    <location>
        <begin position="58"/>
        <end position="78"/>
    </location>
</feature>
<sequence>MAQKVLVEMLDDLDGTPATHTVPFGLDGISYEIDLSDDNAAALRDELARFINAGRRTGGRKLRVATGQSTAGTTDRERSRAIRAWASDNGYEVSERGRLSSEIVTAYDDAQRQAAEPAPARKRAPRRKVAAAKK</sequence>
<evidence type="ECO:0000259" key="4">
    <source>
        <dbReference type="Pfam" id="PF23359"/>
    </source>
</evidence>
<proteinExistence type="predicted"/>
<dbReference type="InterPro" id="IPR055370">
    <property type="entry name" value="Lsr2_DNA-bd"/>
</dbReference>
<dbReference type="Pfam" id="PF23359">
    <property type="entry name" value="Lsr2_DNA-bd"/>
    <property type="match status" value="1"/>
</dbReference>
<dbReference type="InterPro" id="IPR036625">
    <property type="entry name" value="E3-bd_dom_sf"/>
</dbReference>
<dbReference type="Pfam" id="PF11774">
    <property type="entry name" value="Lsr2"/>
    <property type="match status" value="1"/>
</dbReference>
<dbReference type="EMBL" id="NMUL01000047">
    <property type="protein sequence ID" value="OXM61352.1"/>
    <property type="molecule type" value="Genomic_DNA"/>
</dbReference>
<comment type="caution">
    <text evidence="5">The sequence shown here is derived from an EMBL/GenBank/DDBJ whole genome shotgun (WGS) entry which is preliminary data.</text>
</comment>
<organism evidence="5 6">
    <name type="scientific">Amycolatopsis vastitatis</name>
    <dbReference type="NCBI Taxonomy" id="1905142"/>
    <lineage>
        <taxon>Bacteria</taxon>
        <taxon>Bacillati</taxon>
        <taxon>Actinomycetota</taxon>
        <taxon>Actinomycetes</taxon>
        <taxon>Pseudonocardiales</taxon>
        <taxon>Pseudonocardiaceae</taxon>
        <taxon>Amycolatopsis</taxon>
    </lineage>
</organism>
<name>A0A229SR98_9PSEU</name>
<evidence type="ECO:0000256" key="2">
    <source>
        <dbReference type="SAM" id="MobiDB-lite"/>
    </source>
</evidence>
<evidence type="ECO:0000313" key="5">
    <source>
        <dbReference type="EMBL" id="OXM61352.1"/>
    </source>
</evidence>
<dbReference type="InterPro" id="IPR024412">
    <property type="entry name" value="Lsr2_dim_dom"/>
</dbReference>
<protein>
    <submittedName>
        <fullName evidence="5">Nucleoid-associated protein Lsr2</fullName>
    </submittedName>
</protein>
<dbReference type="Gene3D" id="3.30.60.230">
    <property type="entry name" value="Lsr2, dimerization domain"/>
    <property type="match status" value="1"/>
</dbReference>
<dbReference type="Proteomes" id="UP000215199">
    <property type="component" value="Unassembled WGS sequence"/>
</dbReference>
<dbReference type="OrthoDB" id="4113332at2"/>
<keyword evidence="1" id="KW-0238">DNA-binding</keyword>
<dbReference type="AlphaFoldDB" id="A0A229SR98"/>
<feature type="region of interest" description="Disordered" evidence="2">
    <location>
        <begin position="109"/>
        <end position="134"/>
    </location>
</feature>
<dbReference type="InterPro" id="IPR042261">
    <property type="entry name" value="Lsr2-like_dimerization"/>
</dbReference>
<gene>
    <name evidence="5" type="ORF">CF165_38380</name>
</gene>